<feature type="binding site" evidence="10">
    <location>
        <position position="266"/>
    </location>
    <ligand>
        <name>pyridoxal 5'-phosphate</name>
        <dbReference type="ChEBI" id="CHEBI:597326"/>
    </ligand>
</feature>
<comment type="caution">
    <text evidence="13">The sequence shown here is derived from an EMBL/GenBank/DDBJ whole genome shotgun (WGS) entry which is preliminary data.</text>
</comment>
<dbReference type="EMBL" id="JASOOE010000023">
    <property type="protein sequence ID" value="MDK7188068.1"/>
    <property type="molecule type" value="Genomic_DNA"/>
</dbReference>
<dbReference type="InterPro" id="IPR005859">
    <property type="entry name" value="CysK"/>
</dbReference>
<sequence length="315" mass="33753">MTIVTSDITDLVGNTPLFKLNHIVPEEAAEIYVKLESFNVGGSVKTRTALNLILDAEKKNKLKPGDTIVEATTGNTGVGLALIGPARGYKVLIVMPDNVDSVRVEILKAYGAEIAFVDHERGINGLFEVAESYDQKEGFTFMRQFSNPANPETHIKSTGPEIVDALGKSPDGFVAGVGTGGTLSGTAAYLKRFNPDMIVHAVEPAESAVLHGNEKGPHEIQGIGAGIIPDTLNTSIYDQVIDVTSQQAIDMTRKLAREESIFAGISSGANVFAAIEMAKQLGKGKVVVTIAPDTGERYMQSNIFMDKNSYTPKRD</sequence>
<organism evidence="13 14">
    <name type="scientific">Facklamia hominis</name>
    <dbReference type="NCBI Taxonomy" id="178214"/>
    <lineage>
        <taxon>Bacteria</taxon>
        <taxon>Bacillati</taxon>
        <taxon>Bacillota</taxon>
        <taxon>Bacilli</taxon>
        <taxon>Lactobacillales</taxon>
        <taxon>Aerococcaceae</taxon>
        <taxon>Facklamia</taxon>
    </lineage>
</organism>
<dbReference type="InterPro" id="IPR036052">
    <property type="entry name" value="TrpB-like_PALP_sf"/>
</dbReference>
<evidence type="ECO:0000256" key="8">
    <source>
        <dbReference type="ARBA" id="ARBA00023192"/>
    </source>
</evidence>
<dbReference type="Gene3D" id="3.40.50.1100">
    <property type="match status" value="2"/>
</dbReference>
<evidence type="ECO:0000256" key="6">
    <source>
        <dbReference type="ARBA" id="ARBA00022679"/>
    </source>
</evidence>
<evidence type="ECO:0000313" key="13">
    <source>
        <dbReference type="EMBL" id="MDK7188068.1"/>
    </source>
</evidence>
<dbReference type="CDD" id="cd01561">
    <property type="entry name" value="CBS_like"/>
    <property type="match status" value="1"/>
</dbReference>
<gene>
    <name evidence="13" type="primary">cysK</name>
    <name evidence="13" type="ORF">QP433_08805</name>
</gene>
<dbReference type="NCBIfam" id="TIGR01139">
    <property type="entry name" value="cysK"/>
    <property type="match status" value="1"/>
</dbReference>
<evidence type="ECO:0000256" key="11">
    <source>
        <dbReference type="PIRSR" id="PIRSR605856-51"/>
    </source>
</evidence>
<dbReference type="PANTHER" id="PTHR10314">
    <property type="entry name" value="CYSTATHIONINE BETA-SYNTHASE"/>
    <property type="match status" value="1"/>
</dbReference>
<dbReference type="InterPro" id="IPR001926">
    <property type="entry name" value="TrpB-like_PALP"/>
</dbReference>
<accession>A0AAJ1Q7F5</accession>
<dbReference type="Proteomes" id="UP001229251">
    <property type="component" value="Unassembled WGS sequence"/>
</dbReference>
<evidence type="ECO:0000313" key="14">
    <source>
        <dbReference type="Proteomes" id="UP001229251"/>
    </source>
</evidence>
<keyword evidence="8" id="KW-0198">Cysteine biosynthesis</keyword>
<name>A0AAJ1Q7F5_9LACT</name>
<feature type="binding site" evidence="10">
    <location>
        <begin position="178"/>
        <end position="182"/>
    </location>
    <ligand>
        <name>pyridoxal 5'-phosphate</name>
        <dbReference type="ChEBI" id="CHEBI:597326"/>
    </ligand>
</feature>
<evidence type="ECO:0000256" key="2">
    <source>
        <dbReference type="ARBA" id="ARBA00004962"/>
    </source>
</evidence>
<feature type="binding site" evidence="10">
    <location>
        <position position="75"/>
    </location>
    <ligand>
        <name>pyridoxal 5'-phosphate</name>
        <dbReference type="ChEBI" id="CHEBI:597326"/>
    </ligand>
</feature>
<dbReference type="NCBIfam" id="TIGR01136">
    <property type="entry name" value="cysKM"/>
    <property type="match status" value="1"/>
</dbReference>
<evidence type="ECO:0000256" key="10">
    <source>
        <dbReference type="PIRSR" id="PIRSR605856-50"/>
    </source>
</evidence>
<dbReference type="Pfam" id="PF00291">
    <property type="entry name" value="PALP"/>
    <property type="match status" value="1"/>
</dbReference>
<dbReference type="EC" id="2.5.1.47" evidence="4"/>
<comment type="catalytic activity">
    <reaction evidence="9">
        <text>O-acetyl-L-serine + hydrogen sulfide = L-cysteine + acetate</text>
        <dbReference type="Rhea" id="RHEA:14829"/>
        <dbReference type="ChEBI" id="CHEBI:29919"/>
        <dbReference type="ChEBI" id="CHEBI:30089"/>
        <dbReference type="ChEBI" id="CHEBI:35235"/>
        <dbReference type="ChEBI" id="CHEBI:58340"/>
        <dbReference type="EC" id="2.5.1.47"/>
    </reaction>
</comment>
<keyword evidence="5" id="KW-0028">Amino-acid biosynthesis</keyword>
<evidence type="ECO:0000256" key="1">
    <source>
        <dbReference type="ARBA" id="ARBA00001933"/>
    </source>
</evidence>
<dbReference type="AlphaFoldDB" id="A0AAJ1Q7F5"/>
<keyword evidence="7 10" id="KW-0663">Pyridoxal phosphate</keyword>
<proteinExistence type="inferred from homology"/>
<evidence type="ECO:0000256" key="7">
    <source>
        <dbReference type="ARBA" id="ARBA00022898"/>
    </source>
</evidence>
<keyword evidence="6 13" id="KW-0808">Transferase</keyword>
<comment type="pathway">
    <text evidence="2">Amino-acid biosynthesis; L-cysteine biosynthesis; L-cysteine from L-serine: step 2/2.</text>
</comment>
<dbReference type="SUPFAM" id="SSF53686">
    <property type="entry name" value="Tryptophan synthase beta subunit-like PLP-dependent enzymes"/>
    <property type="match status" value="1"/>
</dbReference>
<dbReference type="InterPro" id="IPR050214">
    <property type="entry name" value="Cys_Synth/Cystath_Beta-Synth"/>
</dbReference>
<reference evidence="13" key="1">
    <citation type="submission" date="2023-05" db="EMBL/GenBank/DDBJ databases">
        <title>Cataloging the Phylogenetic Diversity of Human Bladder Bacteria.</title>
        <authorList>
            <person name="Du J."/>
        </authorList>
    </citation>
    <scope>NUCLEOTIDE SEQUENCE</scope>
    <source>
        <strain evidence="13">UMB1231</strain>
    </source>
</reference>
<comment type="cofactor">
    <cofactor evidence="1 10">
        <name>pyridoxal 5'-phosphate</name>
        <dbReference type="ChEBI" id="CHEBI:597326"/>
    </cofactor>
</comment>
<evidence type="ECO:0000256" key="3">
    <source>
        <dbReference type="ARBA" id="ARBA00007103"/>
    </source>
</evidence>
<comment type="similarity">
    <text evidence="3">Belongs to the cysteine synthase/cystathionine beta-synthase family.</text>
</comment>
<evidence type="ECO:0000256" key="4">
    <source>
        <dbReference type="ARBA" id="ARBA00012681"/>
    </source>
</evidence>
<dbReference type="InterPro" id="IPR005856">
    <property type="entry name" value="Cys_synth"/>
</dbReference>
<dbReference type="GO" id="GO:0004124">
    <property type="term" value="F:cysteine synthase activity"/>
    <property type="evidence" value="ECO:0007669"/>
    <property type="project" value="UniProtKB-EC"/>
</dbReference>
<evidence type="ECO:0000256" key="9">
    <source>
        <dbReference type="ARBA" id="ARBA00047931"/>
    </source>
</evidence>
<dbReference type="GO" id="GO:0006535">
    <property type="term" value="P:cysteine biosynthetic process from serine"/>
    <property type="evidence" value="ECO:0007669"/>
    <property type="project" value="InterPro"/>
</dbReference>
<feature type="modified residue" description="N6-(pyridoxal phosphate)lysine" evidence="11">
    <location>
        <position position="45"/>
    </location>
</feature>
<protein>
    <recommendedName>
        <fullName evidence="4">cysteine synthase</fullName>
        <ecNumber evidence="4">2.5.1.47</ecNumber>
    </recommendedName>
</protein>
<feature type="domain" description="Tryptophan synthase beta chain-like PALP" evidence="12">
    <location>
        <begin position="8"/>
        <end position="293"/>
    </location>
</feature>
<dbReference type="RefSeq" id="WP_129753379.1">
    <property type="nucleotide sequence ID" value="NZ_CAUPDI010000035.1"/>
</dbReference>
<evidence type="ECO:0000259" key="12">
    <source>
        <dbReference type="Pfam" id="PF00291"/>
    </source>
</evidence>
<dbReference type="FunFam" id="3.40.50.1100:FF:000006">
    <property type="entry name" value="Cysteine synthase"/>
    <property type="match status" value="1"/>
</dbReference>
<evidence type="ECO:0000256" key="5">
    <source>
        <dbReference type="ARBA" id="ARBA00022605"/>
    </source>
</evidence>